<keyword evidence="5" id="KW-0963">Cytoplasm</keyword>
<dbReference type="SUPFAM" id="SSF53335">
    <property type="entry name" value="S-adenosyl-L-methionine-dependent methyltransferases"/>
    <property type="match status" value="1"/>
</dbReference>
<dbReference type="Pfam" id="PF01135">
    <property type="entry name" value="PCMT"/>
    <property type="match status" value="1"/>
</dbReference>
<evidence type="ECO:0000256" key="6">
    <source>
        <dbReference type="ARBA" id="ARBA00022603"/>
    </source>
</evidence>
<dbReference type="GO" id="GO:0005737">
    <property type="term" value="C:cytoplasm"/>
    <property type="evidence" value="ECO:0007669"/>
    <property type="project" value="UniProtKB-SubCell"/>
</dbReference>
<protein>
    <recommendedName>
        <fullName evidence="4">Protein-L-isoaspartate O-methyltransferase</fullName>
        <ecNumber evidence="3">2.1.1.77</ecNumber>
    </recommendedName>
    <alternativeName>
        <fullName evidence="11">L-isoaspartyl protein carboxyl methyltransferase</fullName>
    </alternativeName>
    <alternativeName>
        <fullName evidence="9">Protein L-isoaspartyl methyltransferase</fullName>
    </alternativeName>
    <alternativeName>
        <fullName evidence="10">Protein-beta-aspartate methyltransferase</fullName>
    </alternativeName>
</protein>
<sequence length="408" mass="43757">MRGNVSVEELREALVKRIATRHQVLGLPLPAEVEQAFLAVPRHRFTGDASLEEAYGDDAIVTKRDDRGLSLSSVSAAWLQAAMLGQLQVRPGDRVLEIGSGGFNAALIRELVGADGSVTTIDIDSDVTGRAERCLAEAGYTDVEVICQDAEFEVEPGRKFDKILVTVGAWDIPPAWISQLADGGRLVVPLRTMGTTRSWTLERQDGTLVSRGHLMCGFVAMQGAGASHGIGIALLDGNQVGLWLDEGQSVDKAALDGVLCTPRAEAWSGVSTGPIVPYSDQDLWLAGRLPGFCLMTAQQDALDSGVVDLPWRYGTPAFVDGGTIAYRAKPRLIEENPSVYEFGAYAHGDDAAEAAELLAEQIQAWDLAGRPSPHLSVFPAGTPDAELPEGLVLNKRHTRVVISWPTAR</sequence>
<dbReference type="Gene3D" id="3.40.50.150">
    <property type="entry name" value="Vaccinia Virus protein VP39"/>
    <property type="match status" value="1"/>
</dbReference>
<gene>
    <name evidence="12" type="ORF">Acor_51070</name>
</gene>
<dbReference type="InterPro" id="IPR027573">
    <property type="entry name" value="Methyltran_FxLD"/>
</dbReference>
<dbReference type="PANTHER" id="PTHR11579">
    <property type="entry name" value="PROTEIN-L-ISOASPARTATE O-METHYLTRANSFERASE"/>
    <property type="match status" value="1"/>
</dbReference>
<dbReference type="Proteomes" id="UP000334990">
    <property type="component" value="Unassembled WGS sequence"/>
</dbReference>
<organism evidence="12 13">
    <name type="scientific">Acrocarpospora corrugata</name>
    <dbReference type="NCBI Taxonomy" id="35763"/>
    <lineage>
        <taxon>Bacteria</taxon>
        <taxon>Bacillati</taxon>
        <taxon>Actinomycetota</taxon>
        <taxon>Actinomycetes</taxon>
        <taxon>Streptosporangiales</taxon>
        <taxon>Streptosporangiaceae</taxon>
        <taxon>Acrocarpospora</taxon>
    </lineage>
</organism>
<evidence type="ECO:0000256" key="2">
    <source>
        <dbReference type="ARBA" id="ARBA00005369"/>
    </source>
</evidence>
<keyword evidence="13" id="KW-1185">Reference proteome</keyword>
<dbReference type="AlphaFoldDB" id="A0A5M3W766"/>
<dbReference type="GO" id="GO:0004719">
    <property type="term" value="F:protein-L-isoaspartate (D-aspartate) O-methyltransferase activity"/>
    <property type="evidence" value="ECO:0007669"/>
    <property type="project" value="UniProtKB-EC"/>
</dbReference>
<dbReference type="InterPro" id="IPR000682">
    <property type="entry name" value="PCMT"/>
</dbReference>
<evidence type="ECO:0000313" key="13">
    <source>
        <dbReference type="Proteomes" id="UP000334990"/>
    </source>
</evidence>
<evidence type="ECO:0000256" key="11">
    <source>
        <dbReference type="ARBA" id="ARBA00031350"/>
    </source>
</evidence>
<accession>A0A5M3W766</accession>
<evidence type="ECO:0000313" key="12">
    <source>
        <dbReference type="EMBL" id="GES03041.1"/>
    </source>
</evidence>
<dbReference type="NCBIfam" id="TIGR04364">
    <property type="entry name" value="methyltran_FxLD"/>
    <property type="match status" value="1"/>
</dbReference>
<evidence type="ECO:0000256" key="7">
    <source>
        <dbReference type="ARBA" id="ARBA00022679"/>
    </source>
</evidence>
<dbReference type="PANTHER" id="PTHR11579:SF0">
    <property type="entry name" value="PROTEIN-L-ISOASPARTATE(D-ASPARTATE) O-METHYLTRANSFERASE"/>
    <property type="match status" value="1"/>
</dbReference>
<keyword evidence="7" id="KW-0808">Transferase</keyword>
<comment type="similarity">
    <text evidence="2">Belongs to the methyltransferase superfamily. L-isoaspartyl/D-aspartyl protein methyltransferase family.</text>
</comment>
<reference evidence="12 13" key="1">
    <citation type="submission" date="2019-10" db="EMBL/GenBank/DDBJ databases">
        <title>Whole genome shotgun sequence of Acrocarpospora corrugata NBRC 13972.</title>
        <authorList>
            <person name="Ichikawa N."/>
            <person name="Kimura A."/>
            <person name="Kitahashi Y."/>
            <person name="Komaki H."/>
            <person name="Oguchi A."/>
        </authorList>
    </citation>
    <scope>NUCLEOTIDE SEQUENCE [LARGE SCALE GENOMIC DNA]</scope>
    <source>
        <strain evidence="12 13">NBRC 13972</strain>
    </source>
</reference>
<dbReference type="RefSeq" id="WP_218034474.1">
    <property type="nucleotide sequence ID" value="NZ_BAAABN010000035.1"/>
</dbReference>
<dbReference type="InterPro" id="IPR029063">
    <property type="entry name" value="SAM-dependent_MTases_sf"/>
</dbReference>
<keyword evidence="8" id="KW-0949">S-adenosyl-L-methionine</keyword>
<dbReference type="GO" id="GO:0032259">
    <property type="term" value="P:methylation"/>
    <property type="evidence" value="ECO:0007669"/>
    <property type="project" value="UniProtKB-KW"/>
</dbReference>
<evidence type="ECO:0000256" key="4">
    <source>
        <dbReference type="ARBA" id="ARBA00013346"/>
    </source>
</evidence>
<evidence type="ECO:0000256" key="8">
    <source>
        <dbReference type="ARBA" id="ARBA00022691"/>
    </source>
</evidence>
<evidence type="ECO:0000256" key="10">
    <source>
        <dbReference type="ARBA" id="ARBA00031323"/>
    </source>
</evidence>
<name>A0A5M3W766_9ACTN</name>
<proteinExistence type="inferred from homology"/>
<evidence type="ECO:0000256" key="5">
    <source>
        <dbReference type="ARBA" id="ARBA00022490"/>
    </source>
</evidence>
<comment type="subcellular location">
    <subcellularLocation>
        <location evidence="1">Cytoplasm</location>
    </subcellularLocation>
</comment>
<evidence type="ECO:0000256" key="3">
    <source>
        <dbReference type="ARBA" id="ARBA00011890"/>
    </source>
</evidence>
<evidence type="ECO:0000256" key="1">
    <source>
        <dbReference type="ARBA" id="ARBA00004496"/>
    </source>
</evidence>
<keyword evidence="6" id="KW-0489">Methyltransferase</keyword>
<dbReference type="CDD" id="cd02440">
    <property type="entry name" value="AdoMet_MTases"/>
    <property type="match status" value="1"/>
</dbReference>
<comment type="caution">
    <text evidence="12">The sequence shown here is derived from an EMBL/GenBank/DDBJ whole genome shotgun (WGS) entry which is preliminary data.</text>
</comment>
<dbReference type="EMBL" id="BLAD01000064">
    <property type="protein sequence ID" value="GES03041.1"/>
    <property type="molecule type" value="Genomic_DNA"/>
</dbReference>
<dbReference type="EC" id="2.1.1.77" evidence="3"/>
<evidence type="ECO:0000256" key="9">
    <source>
        <dbReference type="ARBA" id="ARBA00030757"/>
    </source>
</evidence>